<proteinExistence type="predicted"/>
<reference evidence="2" key="1">
    <citation type="journal article" date="2019" name="Int. J. Syst. Evol. Microbiol.">
        <title>The Global Catalogue of Microorganisms (GCM) 10K type strain sequencing project: providing services to taxonomists for standard genome sequencing and annotation.</title>
        <authorList>
            <consortium name="The Broad Institute Genomics Platform"/>
            <consortium name="The Broad Institute Genome Sequencing Center for Infectious Disease"/>
            <person name="Wu L."/>
            <person name="Ma J."/>
        </authorList>
    </citation>
    <scope>NUCLEOTIDE SEQUENCE [LARGE SCALE GENOMIC DNA]</scope>
    <source>
        <strain evidence="2">JCM 13852</strain>
    </source>
</reference>
<evidence type="ECO:0000313" key="1">
    <source>
        <dbReference type="EMBL" id="MFC5672211.1"/>
    </source>
</evidence>
<dbReference type="Proteomes" id="UP001596183">
    <property type="component" value="Unassembled WGS sequence"/>
</dbReference>
<sequence>MSFWCRFALQFLHYQGVGGVLSEGLVDPQPDLVSWFHPPVDEMIDDEPVRQRAVRPRHKARVRVLHPGGKLKGMAQQPPAVVQVAVCLPQCLGEPDTAHGISPDCSRTSKCSWRRPYRLRVRRTADGGRRADPTGDE</sequence>
<keyword evidence="2" id="KW-1185">Reference proteome</keyword>
<gene>
    <name evidence="1" type="ORF">ACFP2V_19450</name>
</gene>
<evidence type="ECO:0000313" key="2">
    <source>
        <dbReference type="Proteomes" id="UP001596183"/>
    </source>
</evidence>
<protein>
    <submittedName>
        <fullName evidence="1">Uncharacterized protein</fullName>
    </submittedName>
</protein>
<dbReference type="RefSeq" id="WP_381213686.1">
    <property type="nucleotide sequence ID" value="NZ_JBHSPC010000052.1"/>
</dbReference>
<name>A0ABW0XUR8_9ACTN</name>
<comment type="caution">
    <text evidence="1">The sequence shown here is derived from an EMBL/GenBank/DDBJ whole genome shotgun (WGS) entry which is preliminary data.</text>
</comment>
<accession>A0ABW0XUR8</accession>
<dbReference type="EMBL" id="JBHSPC010000052">
    <property type="protein sequence ID" value="MFC5672211.1"/>
    <property type="molecule type" value="Genomic_DNA"/>
</dbReference>
<organism evidence="1 2">
    <name type="scientific">Streptomyces incanus</name>
    <dbReference type="NCBI Taxonomy" id="887453"/>
    <lineage>
        <taxon>Bacteria</taxon>
        <taxon>Bacillati</taxon>
        <taxon>Actinomycetota</taxon>
        <taxon>Actinomycetes</taxon>
        <taxon>Kitasatosporales</taxon>
        <taxon>Streptomycetaceae</taxon>
        <taxon>Streptomyces</taxon>
    </lineage>
</organism>